<dbReference type="AlphaFoldDB" id="A0A5C4N3W0"/>
<gene>
    <name evidence="2" type="ORF">FHE65_00470</name>
</gene>
<organism evidence="2 3">
    <name type="scientific">Mumia zhuanghuii</name>
    <dbReference type="NCBI Taxonomy" id="2585211"/>
    <lineage>
        <taxon>Bacteria</taxon>
        <taxon>Bacillati</taxon>
        <taxon>Actinomycetota</taxon>
        <taxon>Actinomycetes</taxon>
        <taxon>Propionibacteriales</taxon>
        <taxon>Nocardioidaceae</taxon>
        <taxon>Mumia</taxon>
    </lineage>
</organism>
<evidence type="ECO:0008006" key="4">
    <source>
        <dbReference type="Google" id="ProtNLM"/>
    </source>
</evidence>
<reference evidence="2 3" key="1">
    <citation type="submission" date="2019-05" db="EMBL/GenBank/DDBJ databases">
        <title>Mumia sp. nov., isolated from the intestinal contents of plateau pika (Ochotona curzoniae) in the Qinghai-Tibet plateau of China.</title>
        <authorList>
            <person name="Tian Z."/>
        </authorList>
    </citation>
    <scope>NUCLEOTIDE SEQUENCE [LARGE SCALE GENOMIC DNA]</scope>
    <source>
        <strain evidence="3">527</strain>
    </source>
</reference>
<keyword evidence="1" id="KW-0732">Signal</keyword>
<feature type="signal peptide" evidence="1">
    <location>
        <begin position="1"/>
        <end position="29"/>
    </location>
</feature>
<dbReference type="RefSeq" id="WP_139104943.1">
    <property type="nucleotide sequence ID" value="NZ_VDFR01000003.1"/>
</dbReference>
<dbReference type="OrthoDB" id="4863392at2"/>
<dbReference type="EMBL" id="VDFR01000003">
    <property type="protein sequence ID" value="TNC52276.1"/>
    <property type="molecule type" value="Genomic_DNA"/>
</dbReference>
<name>A0A5C4N3W0_9ACTN</name>
<feature type="chain" id="PRO_5022971609" description="Secreted protein" evidence="1">
    <location>
        <begin position="30"/>
        <end position="208"/>
    </location>
</feature>
<comment type="caution">
    <text evidence="2">The sequence shown here is derived from an EMBL/GenBank/DDBJ whole genome shotgun (WGS) entry which is preliminary data.</text>
</comment>
<accession>A0A5C4N3W0</accession>
<evidence type="ECO:0000313" key="3">
    <source>
        <dbReference type="Proteomes" id="UP000306740"/>
    </source>
</evidence>
<proteinExistence type="predicted"/>
<protein>
    <recommendedName>
        <fullName evidence="4">Secreted protein</fullName>
    </recommendedName>
</protein>
<sequence>MSVSRPWTRRLAALGAGAALALTPVAAHADTTLGLEHDAVGTSYIKSTGSTIGVGPTTLSTNLNVDNGSFTGHMPLPGTRTKFEVIGFIPVEADVAFVEAAPIQGQISLVDQNTPVTSTASYYIKLSNIKIVGLPTFTGPHCRTKNPVTIPANTPAGGNFNLLEGGTLKGTFTIGDFQNCGLNTWLINLLVPGSGNTIDINVTNGRFA</sequence>
<evidence type="ECO:0000313" key="2">
    <source>
        <dbReference type="EMBL" id="TNC52276.1"/>
    </source>
</evidence>
<dbReference type="Proteomes" id="UP000306740">
    <property type="component" value="Unassembled WGS sequence"/>
</dbReference>
<evidence type="ECO:0000256" key="1">
    <source>
        <dbReference type="SAM" id="SignalP"/>
    </source>
</evidence>